<accession>A0ABR3P2I3</accession>
<dbReference type="PANTHER" id="PTHR43268">
    <property type="entry name" value="THIOSULFATE SULFURTRANSFERASE/RHODANESE-LIKE DOMAIN-CONTAINING PROTEIN 2"/>
    <property type="match status" value="1"/>
</dbReference>
<proteinExistence type="predicted"/>
<dbReference type="InterPro" id="IPR036873">
    <property type="entry name" value="Rhodanese-like_dom_sf"/>
</dbReference>
<dbReference type="Gene3D" id="3.30.70.100">
    <property type="match status" value="1"/>
</dbReference>
<feature type="region of interest" description="Disordered" evidence="1">
    <location>
        <begin position="401"/>
        <end position="421"/>
    </location>
</feature>
<dbReference type="Proteomes" id="UP001562354">
    <property type="component" value="Unassembled WGS sequence"/>
</dbReference>
<feature type="domain" description="Rhodanese" evidence="2">
    <location>
        <begin position="171"/>
        <end position="286"/>
    </location>
</feature>
<dbReference type="Pfam" id="PF12368">
    <property type="entry name" value="Rhodanese_C"/>
    <property type="match status" value="1"/>
</dbReference>
<dbReference type="GeneID" id="95978199"/>
<dbReference type="InterPro" id="IPR020936">
    <property type="entry name" value="TrhO"/>
</dbReference>
<evidence type="ECO:0000259" key="2">
    <source>
        <dbReference type="PROSITE" id="PS50206"/>
    </source>
</evidence>
<dbReference type="PANTHER" id="PTHR43268:SF6">
    <property type="entry name" value="THIOSULFATE SULFURTRANSFERASE_RHODANESE-LIKE DOMAIN-CONTAINING PROTEIN 2"/>
    <property type="match status" value="1"/>
</dbReference>
<gene>
    <name evidence="3" type="ORF">AAFC00_004499</name>
</gene>
<protein>
    <recommendedName>
        <fullName evidence="2">Rhodanese domain-containing protein</fullName>
    </recommendedName>
</protein>
<keyword evidence="4" id="KW-1185">Reference proteome</keyword>
<dbReference type="RefSeq" id="XP_069196566.1">
    <property type="nucleotide sequence ID" value="XM_069344151.1"/>
</dbReference>
<sequence>MTTRRLEQGTSDPISYECTCPAREQGSGGKVLLFYRYFANQPAIPTPTSEQVEELASWHRAITSRLEITGKIRVAVEGFNVTVGGTDFAIEEYISACTTHWSFARLALSSEEERKAFFKPSPGCACVFNPATDASVRVCAEITPLGITNYAPLSWQVVAELAPAEFHRRCYEENIELLDLRNHYESRIGYFVDPRTRSPAVRPQIRRFSQFPRYYKAAYLRDSPTPTGEGESQRQILTYCTGGIRCEKATRWMAERDDATVGVNRQICTLRGGIAAYLDWVDEEIAAGRMTADDSLFKGKNYVFDARGAMSLDEASHDPVSQCHVCGKAEDRLSKCRTSRCHLVLVVCADCEEKDPTCCESCREGSAAVDGTTKAREMCECEKQREYSLWGPELPKLPKMQTSRRAKTNKHGLNNPVRVIE</sequence>
<dbReference type="Pfam" id="PF17773">
    <property type="entry name" value="UPF0176_N"/>
    <property type="match status" value="1"/>
</dbReference>
<dbReference type="PROSITE" id="PS50206">
    <property type="entry name" value="RHODANESE_3"/>
    <property type="match status" value="1"/>
</dbReference>
<evidence type="ECO:0000313" key="4">
    <source>
        <dbReference type="Proteomes" id="UP001562354"/>
    </source>
</evidence>
<dbReference type="EMBL" id="JBFMKM010000016">
    <property type="protein sequence ID" value="KAL1296884.1"/>
    <property type="molecule type" value="Genomic_DNA"/>
</dbReference>
<dbReference type="SUPFAM" id="SSF52821">
    <property type="entry name" value="Rhodanese/Cell cycle control phosphatase"/>
    <property type="match status" value="1"/>
</dbReference>
<evidence type="ECO:0000313" key="3">
    <source>
        <dbReference type="EMBL" id="KAL1296884.1"/>
    </source>
</evidence>
<reference evidence="3 4" key="1">
    <citation type="submission" date="2024-07" db="EMBL/GenBank/DDBJ databases">
        <title>Draft sequence of the Neodothiora populina.</title>
        <authorList>
            <person name="Drown D.D."/>
            <person name="Schuette U.S."/>
            <person name="Buechlein A.B."/>
            <person name="Rusch D.R."/>
            <person name="Winton L.W."/>
            <person name="Adams G.A."/>
        </authorList>
    </citation>
    <scope>NUCLEOTIDE SEQUENCE [LARGE SCALE GENOMIC DNA]</scope>
    <source>
        <strain evidence="3 4">CPC 39397</strain>
    </source>
</reference>
<dbReference type="Gene3D" id="3.40.250.10">
    <property type="entry name" value="Rhodanese-like domain"/>
    <property type="match status" value="1"/>
</dbReference>
<dbReference type="InterPro" id="IPR022111">
    <property type="entry name" value="Rhodanese_C"/>
</dbReference>
<evidence type="ECO:0000256" key="1">
    <source>
        <dbReference type="SAM" id="MobiDB-lite"/>
    </source>
</evidence>
<name>A0ABR3P2I3_9PEZI</name>
<dbReference type="InterPro" id="IPR001763">
    <property type="entry name" value="Rhodanese-like_dom"/>
</dbReference>
<organism evidence="3 4">
    <name type="scientific">Neodothiora populina</name>
    <dbReference type="NCBI Taxonomy" id="2781224"/>
    <lineage>
        <taxon>Eukaryota</taxon>
        <taxon>Fungi</taxon>
        <taxon>Dikarya</taxon>
        <taxon>Ascomycota</taxon>
        <taxon>Pezizomycotina</taxon>
        <taxon>Dothideomycetes</taxon>
        <taxon>Dothideomycetidae</taxon>
        <taxon>Dothideales</taxon>
        <taxon>Dothioraceae</taxon>
        <taxon>Neodothiora</taxon>
    </lineage>
</organism>
<dbReference type="InterPro" id="IPR040503">
    <property type="entry name" value="TRHO_N"/>
</dbReference>
<comment type="caution">
    <text evidence="3">The sequence shown here is derived from an EMBL/GenBank/DDBJ whole genome shotgun (WGS) entry which is preliminary data.</text>
</comment>